<gene>
    <name evidence="1" type="ORF">ACFOY2_28025</name>
</gene>
<dbReference type="EMBL" id="JBHSBI010000014">
    <property type="protein sequence ID" value="MFC4011105.1"/>
    <property type="molecule type" value="Genomic_DNA"/>
</dbReference>
<accession>A0ABV8GAV9</accession>
<organism evidence="1 2">
    <name type="scientific">Nonomuraea purpurea</name>
    <dbReference type="NCBI Taxonomy" id="1849276"/>
    <lineage>
        <taxon>Bacteria</taxon>
        <taxon>Bacillati</taxon>
        <taxon>Actinomycetota</taxon>
        <taxon>Actinomycetes</taxon>
        <taxon>Streptosporangiales</taxon>
        <taxon>Streptosporangiaceae</taxon>
        <taxon>Nonomuraea</taxon>
    </lineage>
</organism>
<name>A0ABV8GAV9_9ACTN</name>
<evidence type="ECO:0000313" key="1">
    <source>
        <dbReference type="EMBL" id="MFC4011105.1"/>
    </source>
</evidence>
<dbReference type="Proteomes" id="UP001595851">
    <property type="component" value="Unassembled WGS sequence"/>
</dbReference>
<evidence type="ECO:0000313" key="2">
    <source>
        <dbReference type="Proteomes" id="UP001595851"/>
    </source>
</evidence>
<proteinExistence type="predicted"/>
<sequence length="135" mass="14260">MPSTRELFDSLAVHAALDTQTLASVVDALSECEQAVTACVAGMLGAHDVDGMRSSVLCDMDCGDVALATRRLLTRATREDSALVAAQLEVCLMACRRSHEACSRNAAAHAHCNLCAEATERAADACRRALQALRG</sequence>
<dbReference type="Gene3D" id="1.20.1270.360">
    <property type="match status" value="1"/>
</dbReference>
<keyword evidence="2" id="KW-1185">Reference proteome</keyword>
<protein>
    <submittedName>
        <fullName evidence="1">Four-helix bundle copper-binding protein</fullName>
    </submittedName>
</protein>
<reference evidence="2" key="1">
    <citation type="journal article" date="2019" name="Int. J. Syst. Evol. Microbiol.">
        <title>The Global Catalogue of Microorganisms (GCM) 10K type strain sequencing project: providing services to taxonomists for standard genome sequencing and annotation.</title>
        <authorList>
            <consortium name="The Broad Institute Genomics Platform"/>
            <consortium name="The Broad Institute Genome Sequencing Center for Infectious Disease"/>
            <person name="Wu L."/>
            <person name="Ma J."/>
        </authorList>
    </citation>
    <scope>NUCLEOTIDE SEQUENCE [LARGE SCALE GENOMIC DNA]</scope>
    <source>
        <strain evidence="2">TBRC 1276</strain>
    </source>
</reference>
<dbReference type="InterPro" id="IPR005560">
    <property type="entry name" value="Csp_YhjQ"/>
</dbReference>
<dbReference type="RefSeq" id="WP_379531053.1">
    <property type="nucleotide sequence ID" value="NZ_JBHSBI010000014.1"/>
</dbReference>
<comment type="caution">
    <text evidence="1">The sequence shown here is derived from an EMBL/GenBank/DDBJ whole genome shotgun (WGS) entry which is preliminary data.</text>
</comment>
<dbReference type="Pfam" id="PF03860">
    <property type="entry name" value="Csp"/>
    <property type="match status" value="1"/>
</dbReference>